<protein>
    <submittedName>
        <fullName evidence="4">DUF2897 family protein</fullName>
    </submittedName>
</protein>
<evidence type="ECO:0000313" key="3">
    <source>
        <dbReference type="Proteomes" id="UP000271098"/>
    </source>
</evidence>
<keyword evidence="3" id="KW-1185">Reference proteome</keyword>
<keyword evidence="1" id="KW-0812">Transmembrane</keyword>
<dbReference type="WBParaSite" id="GPUH_0001005501-mRNA-1">
    <property type="protein sequence ID" value="GPUH_0001005501-mRNA-1"/>
    <property type="gene ID" value="GPUH_0001005501"/>
</dbReference>
<gene>
    <name evidence="2" type="ORF">GPUH_LOCUS10041</name>
</gene>
<keyword evidence="1" id="KW-1133">Transmembrane helix</keyword>
<feature type="transmembrane region" description="Helical" evidence="1">
    <location>
        <begin position="6"/>
        <end position="24"/>
    </location>
</feature>
<organism evidence="4">
    <name type="scientific">Gongylonema pulchrum</name>
    <dbReference type="NCBI Taxonomy" id="637853"/>
    <lineage>
        <taxon>Eukaryota</taxon>
        <taxon>Metazoa</taxon>
        <taxon>Ecdysozoa</taxon>
        <taxon>Nematoda</taxon>
        <taxon>Chromadorea</taxon>
        <taxon>Rhabditida</taxon>
        <taxon>Spirurina</taxon>
        <taxon>Spiruromorpha</taxon>
        <taxon>Spiruroidea</taxon>
        <taxon>Gongylonematidae</taxon>
        <taxon>Gongylonema</taxon>
    </lineage>
</organism>
<sequence>MFIMVIVLAILAIILVFECVIGLVRINRAKKKIAAAAASVEEEATTEGK</sequence>
<name>A0A183DMV2_9BILA</name>
<accession>A0A183DMV2</accession>
<evidence type="ECO:0000313" key="2">
    <source>
        <dbReference type="EMBL" id="VDK81163.1"/>
    </source>
</evidence>
<dbReference type="AlphaFoldDB" id="A0A183DMV2"/>
<evidence type="ECO:0000256" key="1">
    <source>
        <dbReference type="SAM" id="Phobius"/>
    </source>
</evidence>
<keyword evidence="1" id="KW-0472">Membrane</keyword>
<proteinExistence type="predicted"/>
<dbReference type="Proteomes" id="UP000271098">
    <property type="component" value="Unassembled WGS sequence"/>
</dbReference>
<reference evidence="2 3" key="2">
    <citation type="submission" date="2018-11" db="EMBL/GenBank/DDBJ databases">
        <authorList>
            <consortium name="Pathogen Informatics"/>
        </authorList>
    </citation>
    <scope>NUCLEOTIDE SEQUENCE [LARGE SCALE GENOMIC DNA]</scope>
</reference>
<reference evidence="4" key="1">
    <citation type="submission" date="2016-06" db="UniProtKB">
        <authorList>
            <consortium name="WormBaseParasite"/>
        </authorList>
    </citation>
    <scope>IDENTIFICATION</scope>
</reference>
<dbReference type="EMBL" id="UYRT01035971">
    <property type="protein sequence ID" value="VDK81163.1"/>
    <property type="molecule type" value="Genomic_DNA"/>
</dbReference>
<evidence type="ECO:0000313" key="4">
    <source>
        <dbReference type="WBParaSite" id="GPUH_0001005501-mRNA-1"/>
    </source>
</evidence>